<dbReference type="InterPro" id="IPR044725">
    <property type="entry name" value="CBSX3_CBS_dom"/>
</dbReference>
<dbReference type="InterPro" id="IPR046342">
    <property type="entry name" value="CBS_dom_sf"/>
</dbReference>
<dbReference type="SUPFAM" id="SSF54631">
    <property type="entry name" value="CBS-domain pair"/>
    <property type="match status" value="1"/>
</dbReference>
<evidence type="ECO:0000313" key="4">
    <source>
        <dbReference type="EMBL" id="MBB5514833.1"/>
    </source>
</evidence>
<name>A0A840WL01_9RHOB</name>
<accession>A0A840WL01</accession>
<dbReference type="CDD" id="cd04623">
    <property type="entry name" value="CBS_pair_bac_euk"/>
    <property type="match status" value="1"/>
</dbReference>
<keyword evidence="5" id="KW-1185">Reference proteome</keyword>
<dbReference type="EMBL" id="JACIJS010000002">
    <property type="protein sequence ID" value="MBB5514833.1"/>
    <property type="molecule type" value="Genomic_DNA"/>
</dbReference>
<dbReference type="InterPro" id="IPR000644">
    <property type="entry name" value="CBS_dom"/>
</dbReference>
<dbReference type="Gene3D" id="3.10.580.10">
    <property type="entry name" value="CBS-domain"/>
    <property type="match status" value="1"/>
</dbReference>
<evidence type="ECO:0000256" key="1">
    <source>
        <dbReference type="ARBA" id="ARBA00023122"/>
    </source>
</evidence>
<dbReference type="PANTHER" id="PTHR43080:SF2">
    <property type="entry name" value="CBS DOMAIN-CONTAINING PROTEIN"/>
    <property type="match status" value="1"/>
</dbReference>
<feature type="domain" description="CBS" evidence="3">
    <location>
        <begin position="9"/>
        <end position="70"/>
    </location>
</feature>
<keyword evidence="1 2" id="KW-0129">CBS domain</keyword>
<sequence>MLVQHVLGQKPATLETITPDASLRSAAERLGAKKIGALIVSKDGKSVDGILSERDIVRKLGEEGAACLDTSVANTMTAKVIGCAPTDSMVSVLNQMTDGRFRHMPVMDGGTLVGIISIGDAVKARMQMIEAENSALTDMISGY</sequence>
<feature type="domain" description="CBS" evidence="3">
    <location>
        <begin position="76"/>
        <end position="132"/>
    </location>
</feature>
<gene>
    <name evidence="4" type="ORF">FHS89_000839</name>
</gene>
<dbReference type="PANTHER" id="PTHR43080">
    <property type="entry name" value="CBS DOMAIN-CONTAINING PROTEIN CBSX3, MITOCHONDRIAL"/>
    <property type="match status" value="1"/>
</dbReference>
<dbReference type="InterPro" id="IPR051257">
    <property type="entry name" value="Diverse_CBS-Domain"/>
</dbReference>
<proteinExistence type="predicted"/>
<reference evidence="4 5" key="1">
    <citation type="submission" date="2020-08" db="EMBL/GenBank/DDBJ databases">
        <title>Genomic Encyclopedia of Type Strains, Phase IV (KMG-IV): sequencing the most valuable type-strain genomes for metagenomic binning, comparative biology and taxonomic classification.</title>
        <authorList>
            <person name="Goeker M."/>
        </authorList>
    </citation>
    <scope>NUCLEOTIDE SEQUENCE [LARGE SCALE GENOMIC DNA]</scope>
    <source>
        <strain evidence="4 5">DSM 103377</strain>
    </source>
</reference>
<dbReference type="Proteomes" id="UP000553766">
    <property type="component" value="Unassembled WGS sequence"/>
</dbReference>
<evidence type="ECO:0000259" key="3">
    <source>
        <dbReference type="PROSITE" id="PS51371"/>
    </source>
</evidence>
<organism evidence="4 5">
    <name type="scientific">Rubricella aquisinus</name>
    <dbReference type="NCBI Taxonomy" id="2028108"/>
    <lineage>
        <taxon>Bacteria</taxon>
        <taxon>Pseudomonadati</taxon>
        <taxon>Pseudomonadota</taxon>
        <taxon>Alphaproteobacteria</taxon>
        <taxon>Rhodobacterales</taxon>
        <taxon>Paracoccaceae</taxon>
        <taxon>Rubricella</taxon>
    </lineage>
</organism>
<dbReference type="Pfam" id="PF00571">
    <property type="entry name" value="CBS"/>
    <property type="match status" value="2"/>
</dbReference>
<dbReference type="SMART" id="SM00116">
    <property type="entry name" value="CBS"/>
    <property type="match status" value="2"/>
</dbReference>
<protein>
    <submittedName>
        <fullName evidence="4">CBS domain-containing protein</fullName>
    </submittedName>
</protein>
<dbReference type="AlphaFoldDB" id="A0A840WL01"/>
<evidence type="ECO:0000313" key="5">
    <source>
        <dbReference type="Proteomes" id="UP000553766"/>
    </source>
</evidence>
<evidence type="ECO:0000256" key="2">
    <source>
        <dbReference type="PROSITE-ProRule" id="PRU00703"/>
    </source>
</evidence>
<dbReference type="PROSITE" id="PS51371">
    <property type="entry name" value="CBS"/>
    <property type="match status" value="2"/>
</dbReference>
<dbReference type="RefSeq" id="WP_184008839.1">
    <property type="nucleotide sequence ID" value="NZ_JACIJS010000002.1"/>
</dbReference>
<comment type="caution">
    <text evidence="4">The sequence shown here is derived from an EMBL/GenBank/DDBJ whole genome shotgun (WGS) entry which is preliminary data.</text>
</comment>